<evidence type="ECO:0000256" key="1">
    <source>
        <dbReference type="SAM" id="MobiDB-lite"/>
    </source>
</evidence>
<dbReference type="AlphaFoldDB" id="A0A1T3NZU0"/>
<comment type="caution">
    <text evidence="2">The sequence shown here is derived from an EMBL/GenBank/DDBJ whole genome shotgun (WGS) entry which is preliminary data.</text>
</comment>
<name>A0A1T3NZU0_9ACTN</name>
<keyword evidence="3" id="KW-1185">Reference proteome</keyword>
<sequence>MSRTYNAPSMAAGAGDTRSETAETLMVEIHTTGTQGFEHERGAPAGAVAEREDHFPGLMGILRRRARWLTLRLRFPR</sequence>
<gene>
    <name evidence="2" type="ORF">B4N89_15990</name>
</gene>
<protein>
    <submittedName>
        <fullName evidence="2">Uncharacterized protein</fullName>
    </submittedName>
</protein>
<accession>A0A1T3NZU0</accession>
<organism evidence="2 3">
    <name type="scientific">Embleya scabrispora</name>
    <dbReference type="NCBI Taxonomy" id="159449"/>
    <lineage>
        <taxon>Bacteria</taxon>
        <taxon>Bacillati</taxon>
        <taxon>Actinomycetota</taxon>
        <taxon>Actinomycetes</taxon>
        <taxon>Kitasatosporales</taxon>
        <taxon>Streptomycetaceae</taxon>
        <taxon>Embleya</taxon>
    </lineage>
</organism>
<reference evidence="2 3" key="1">
    <citation type="submission" date="2017-03" db="EMBL/GenBank/DDBJ databases">
        <title>Draft genome sequence of Streptomyces scabrisporus NF3, endophyte isolated from Amphipterygium adstringens.</title>
        <authorList>
            <person name="Vazquez M."/>
            <person name="Ceapa C.D."/>
            <person name="Rodriguez Luna D."/>
            <person name="Sanchez Esquivel S."/>
        </authorList>
    </citation>
    <scope>NUCLEOTIDE SEQUENCE [LARGE SCALE GENOMIC DNA]</scope>
    <source>
        <strain evidence="2 3">NF3</strain>
    </source>
</reference>
<evidence type="ECO:0000313" key="2">
    <source>
        <dbReference type="EMBL" id="OPC82232.1"/>
    </source>
</evidence>
<proteinExistence type="predicted"/>
<dbReference type="Proteomes" id="UP000190037">
    <property type="component" value="Unassembled WGS sequence"/>
</dbReference>
<dbReference type="EMBL" id="MWQN01000001">
    <property type="protein sequence ID" value="OPC82232.1"/>
    <property type="molecule type" value="Genomic_DNA"/>
</dbReference>
<feature type="region of interest" description="Disordered" evidence="1">
    <location>
        <begin position="1"/>
        <end position="20"/>
    </location>
</feature>
<evidence type="ECO:0000313" key="3">
    <source>
        <dbReference type="Proteomes" id="UP000190037"/>
    </source>
</evidence>